<feature type="transmembrane region" description="Helical" evidence="1">
    <location>
        <begin position="18"/>
        <end position="36"/>
    </location>
</feature>
<dbReference type="EMBL" id="SZPU01000003">
    <property type="protein sequence ID" value="TKI72589.1"/>
    <property type="molecule type" value="Genomic_DNA"/>
</dbReference>
<comment type="caution">
    <text evidence="2">The sequence shown here is derived from an EMBL/GenBank/DDBJ whole genome shotgun (WGS) entry which is preliminary data.</text>
</comment>
<keyword evidence="1" id="KW-1133">Transmembrane helix</keyword>
<reference evidence="2 3" key="1">
    <citation type="submission" date="2019-04" db="EMBL/GenBank/DDBJ databases">
        <title>Lysinibacillus genome sequencing.</title>
        <authorList>
            <person name="Dunlap C."/>
        </authorList>
    </citation>
    <scope>NUCLEOTIDE SEQUENCE [LARGE SCALE GENOMIC DNA]</scope>
    <source>
        <strain evidence="2 3">CCTCC AB 2010389</strain>
    </source>
</reference>
<evidence type="ECO:0000313" key="2">
    <source>
        <dbReference type="EMBL" id="TKI72589.1"/>
    </source>
</evidence>
<dbReference type="RefSeq" id="WP_107895212.1">
    <property type="nucleotide sequence ID" value="NZ_PYWM01000008.1"/>
</dbReference>
<feature type="transmembrane region" description="Helical" evidence="1">
    <location>
        <begin position="95"/>
        <end position="119"/>
    </location>
</feature>
<dbReference type="Proteomes" id="UP000308744">
    <property type="component" value="Unassembled WGS sequence"/>
</dbReference>
<proteinExistence type="predicted"/>
<feature type="transmembrane region" description="Helical" evidence="1">
    <location>
        <begin position="48"/>
        <end position="68"/>
    </location>
</feature>
<feature type="transmembrane region" description="Helical" evidence="1">
    <location>
        <begin position="131"/>
        <end position="153"/>
    </location>
</feature>
<protein>
    <submittedName>
        <fullName evidence="2">ABC-2 transporter permease</fullName>
    </submittedName>
</protein>
<accession>A0A4U2ZDW3</accession>
<feature type="transmembrane region" description="Helical" evidence="1">
    <location>
        <begin position="160"/>
        <end position="184"/>
    </location>
</feature>
<dbReference type="AlphaFoldDB" id="A0A4U2ZDW3"/>
<dbReference type="InterPro" id="IPR025699">
    <property type="entry name" value="ABC2_memb-like"/>
</dbReference>
<keyword evidence="1" id="KW-0812">Transmembrane</keyword>
<gene>
    <name evidence="2" type="ORF">FC756_01320</name>
</gene>
<organism evidence="2 3">
    <name type="scientific">Lysinibacillus mangiferihumi</name>
    <dbReference type="NCBI Taxonomy" id="1130819"/>
    <lineage>
        <taxon>Bacteria</taxon>
        <taxon>Bacillati</taxon>
        <taxon>Bacillota</taxon>
        <taxon>Bacilli</taxon>
        <taxon>Bacillales</taxon>
        <taxon>Bacillaceae</taxon>
        <taxon>Lysinibacillus</taxon>
    </lineage>
</organism>
<keyword evidence="1" id="KW-0472">Membrane</keyword>
<keyword evidence="3" id="KW-1185">Reference proteome</keyword>
<evidence type="ECO:0000313" key="3">
    <source>
        <dbReference type="Proteomes" id="UP000308744"/>
    </source>
</evidence>
<feature type="transmembrane region" description="Helical" evidence="1">
    <location>
        <begin position="204"/>
        <end position="231"/>
    </location>
</feature>
<dbReference type="Pfam" id="PF13346">
    <property type="entry name" value="ABC2_membrane_5"/>
    <property type="match status" value="1"/>
</dbReference>
<sequence>MKLIGLIMMNFYMVYRNMILYIAGGVALCAIALVYVKDWKVPVVGVDVEYTVPSLLLLLSVLPAFDVLKIAHKSGYDKYIPTLPIRRETIVKSQYLFFVFAAILGMLVTMGILLVFSQFSWMSFSLGEYESLVSVFTILILTGSLVFPLIYLFGSERVDIYVLAVFFASIGFANLMGRIGKYIVGLMNIEMPVHGIEMPGNTTAFLVYSVIFALVGILIYIISIFIAIFIYRKKEL</sequence>
<name>A0A4U2ZDW3_9BACI</name>
<evidence type="ECO:0000256" key="1">
    <source>
        <dbReference type="SAM" id="Phobius"/>
    </source>
</evidence>